<proteinExistence type="evidence at transcript level"/>
<evidence type="ECO:0000256" key="1">
    <source>
        <dbReference type="SAM" id="MobiDB-lite"/>
    </source>
</evidence>
<organism evidence="2">
    <name type="scientific">Tabanus bromius</name>
    <name type="common">Band-eyed brown horse fly</name>
    <dbReference type="NCBI Taxonomy" id="304241"/>
    <lineage>
        <taxon>Eukaryota</taxon>
        <taxon>Metazoa</taxon>
        <taxon>Ecdysozoa</taxon>
        <taxon>Arthropoda</taxon>
        <taxon>Hexapoda</taxon>
        <taxon>Insecta</taxon>
        <taxon>Pterygota</taxon>
        <taxon>Neoptera</taxon>
        <taxon>Endopterygota</taxon>
        <taxon>Diptera</taxon>
        <taxon>Brachycera</taxon>
        <taxon>Tabanomorpha</taxon>
        <taxon>Tabanoidea</taxon>
        <taxon>Tabanidae</taxon>
        <taxon>Tabanus</taxon>
    </lineage>
</organism>
<feature type="compositionally biased region" description="Polar residues" evidence="1">
    <location>
        <begin position="165"/>
        <end position="179"/>
    </location>
</feature>
<feature type="compositionally biased region" description="Basic residues" evidence="1">
    <location>
        <begin position="325"/>
        <end position="336"/>
    </location>
</feature>
<protein>
    <submittedName>
        <fullName evidence="2">Putative inactive serine/threonine-protein kinase scy2</fullName>
    </submittedName>
</protein>
<evidence type="ECO:0000313" key="2">
    <source>
        <dbReference type="EMBL" id="JAI14902.1"/>
    </source>
</evidence>
<accession>A0A0K8TKL3</accession>
<reference evidence="2" key="1">
    <citation type="journal article" date="2015" name="Insect Biochem. Mol. Biol.">
        <title>An insight into the sialome of the horse fly, Tabanus bromius.</title>
        <authorList>
            <person name="Ribeiro J.M."/>
            <person name="Kazimirova M."/>
            <person name="Takac P."/>
            <person name="Andersen J.F."/>
            <person name="Francischetti I.M."/>
        </authorList>
    </citation>
    <scope>NUCLEOTIDE SEQUENCE</scope>
</reference>
<keyword evidence="2" id="KW-0808">Transferase</keyword>
<feature type="region of interest" description="Disordered" evidence="1">
    <location>
        <begin position="313"/>
        <end position="336"/>
    </location>
</feature>
<dbReference type="GO" id="GO:0016301">
    <property type="term" value="F:kinase activity"/>
    <property type="evidence" value="ECO:0007669"/>
    <property type="project" value="UniProtKB-KW"/>
</dbReference>
<feature type="compositionally biased region" description="Basic and acidic residues" evidence="1">
    <location>
        <begin position="81"/>
        <end position="95"/>
    </location>
</feature>
<dbReference type="AlphaFoldDB" id="A0A0K8TKL3"/>
<dbReference type="EMBL" id="GDAI01002701">
    <property type="protein sequence ID" value="JAI14902.1"/>
    <property type="molecule type" value="mRNA"/>
</dbReference>
<feature type="non-terminal residue" evidence="2">
    <location>
        <position position="438"/>
    </location>
</feature>
<feature type="region of interest" description="Disordered" evidence="1">
    <location>
        <begin position="419"/>
        <end position="438"/>
    </location>
</feature>
<keyword evidence="2" id="KW-0418">Kinase</keyword>
<sequence>ENSNTLYQQIGTNDNHYSSHIKKRQSSCWTETDLDSMQSVDHTMHSSREMLNLSTPLYVDTNSANANANMVTYSTPIKPGSDYEQRNTRNYRYNDSDGIESSGMESDDLLETSAFSNLSGQEKQEIKTVRIVKRESERRHRDRERSGSTTMNQNLDQVAEEDNNHNQNNTTETDYIRSKSLTRNYNETYEAIKQVKDKSSHEPPKSLTLINSNSNFSSTPSIPMKYTDYFMNSSGNSYIVSMSDMNFPVSPETHYMLKHRENSNSYLHPSTNSKPELNSELRKKTESIQSLNNDMSPVFQSEAARQIMIEMSGSASEDNTEKVPLAHKHRRSIPKEKRRHYTAPNNVNVKAMQNVQTENDMNRNNTNWRARDDLDMEVALRPRINAPDVVRSALGQREKISENTIDKLLAAPSKILIPERYIPEQAPELSPEEKKRRQ</sequence>
<dbReference type="PANTHER" id="PTHR12752:SF9">
    <property type="entry name" value="KRAMER, ISOFORM I"/>
    <property type="match status" value="1"/>
</dbReference>
<feature type="non-terminal residue" evidence="2">
    <location>
        <position position="1"/>
    </location>
</feature>
<dbReference type="PANTHER" id="PTHR12752">
    <property type="entry name" value="PHOSPHOINOSITOL 3-PHOSPHATE-BINDING PROTEIN"/>
    <property type="match status" value="1"/>
</dbReference>
<feature type="region of interest" description="Disordered" evidence="1">
    <location>
        <begin position="76"/>
        <end position="179"/>
    </location>
</feature>
<name>A0A0K8TKL3_TABBR</name>
<feature type="compositionally biased region" description="Basic and acidic residues" evidence="1">
    <location>
        <begin position="122"/>
        <end position="146"/>
    </location>
</feature>